<evidence type="ECO:0000313" key="4">
    <source>
        <dbReference type="Proteomes" id="UP000886602"/>
    </source>
</evidence>
<dbReference type="GO" id="GO:0009103">
    <property type="term" value="P:lipopolysaccharide biosynthetic process"/>
    <property type="evidence" value="ECO:0007669"/>
    <property type="project" value="TreeGrafter"/>
</dbReference>
<dbReference type="Pfam" id="PF12000">
    <property type="entry name" value="Glyco_trans_4_3"/>
    <property type="match status" value="1"/>
</dbReference>
<organism evidence="3 4">
    <name type="scientific">Candidatus Propionivibrio dominans</name>
    <dbReference type="NCBI Taxonomy" id="2954373"/>
    <lineage>
        <taxon>Bacteria</taxon>
        <taxon>Pseudomonadati</taxon>
        <taxon>Pseudomonadota</taxon>
        <taxon>Betaproteobacteria</taxon>
        <taxon>Rhodocyclales</taxon>
        <taxon>Rhodocyclaceae</taxon>
        <taxon>Propionivibrio</taxon>
    </lineage>
</organism>
<dbReference type="CDD" id="cd03818">
    <property type="entry name" value="GT4_ExpC-like"/>
    <property type="match status" value="1"/>
</dbReference>
<dbReference type="InterPro" id="IPR022623">
    <property type="entry name" value="Glyco_trans_4"/>
</dbReference>
<proteinExistence type="predicted"/>
<dbReference type="Pfam" id="PF13692">
    <property type="entry name" value="Glyco_trans_1_4"/>
    <property type="match status" value="1"/>
</dbReference>
<dbReference type="Proteomes" id="UP000886602">
    <property type="component" value="Unassembled WGS sequence"/>
</dbReference>
<name>A0A9D7I9Q3_9RHOO</name>
<dbReference type="SUPFAM" id="SSF53756">
    <property type="entry name" value="UDP-Glycosyltransferase/glycogen phosphorylase"/>
    <property type="match status" value="1"/>
</dbReference>
<protein>
    <submittedName>
        <fullName evidence="3">Glycosyltransferase family 4 protein</fullName>
    </submittedName>
</protein>
<evidence type="ECO:0000313" key="3">
    <source>
        <dbReference type="EMBL" id="MBK7424397.1"/>
    </source>
</evidence>
<feature type="domain" description="Glycosyl transferase family 4" evidence="2">
    <location>
        <begin position="26"/>
        <end position="191"/>
    </location>
</feature>
<dbReference type="PANTHER" id="PTHR46401">
    <property type="entry name" value="GLYCOSYLTRANSFERASE WBBK-RELATED"/>
    <property type="match status" value="1"/>
</dbReference>
<evidence type="ECO:0000259" key="2">
    <source>
        <dbReference type="Pfam" id="PF12000"/>
    </source>
</evidence>
<dbReference type="AlphaFoldDB" id="A0A9D7I9Q3"/>
<sequence length="405" mass="45627">MRILFVHQNFPGQYLHLARHLAAQPGHEVVFITQREDAALRGVRKLVYKAQRTVTRHLHHYLKEAEAGVLNAQAVARVALDLKKSGFIPDVMLGHNGWGEIWYLKDVFPQTPLLGYFEFFYRFAGADVGFDPTEKPSFDSAPRIRTRNAGNLLGLEAADWGQCPSQWQKSTYPERYRSMLHVVHEGIDTDTVVPDPQARLRLPGSDLHLAAGDDVVTYVARNLEPYRGFPSFMRSLPAILSARPQAQVLIVGGDEVSYGARLPQGHSYRQRLLDELGDSLDRRRVHFLGKVPYPVFLKILQISAVHVYLTYPFVLSWSMLEAMAAGCLVVASKTAPVEEVIRDGENGVLVDFFRPEEIAERVVAALADLAHFEPLRARARQTIVDRYDLQRICLPGQLKLIAQMA</sequence>
<dbReference type="PANTHER" id="PTHR46401:SF2">
    <property type="entry name" value="GLYCOSYLTRANSFERASE WBBK-RELATED"/>
    <property type="match status" value="1"/>
</dbReference>
<evidence type="ECO:0000256" key="1">
    <source>
        <dbReference type="ARBA" id="ARBA00022679"/>
    </source>
</evidence>
<reference evidence="3" key="1">
    <citation type="submission" date="2020-10" db="EMBL/GenBank/DDBJ databases">
        <title>Connecting structure to function with the recovery of over 1000 high-quality activated sludge metagenome-assembled genomes encoding full-length rRNA genes using long-read sequencing.</title>
        <authorList>
            <person name="Singleton C.M."/>
            <person name="Petriglieri F."/>
            <person name="Kristensen J.M."/>
            <person name="Kirkegaard R.H."/>
            <person name="Michaelsen T.Y."/>
            <person name="Andersen M.H."/>
            <person name="Karst S.M."/>
            <person name="Dueholm M.S."/>
            <person name="Nielsen P.H."/>
            <person name="Albertsen M."/>
        </authorList>
    </citation>
    <scope>NUCLEOTIDE SEQUENCE</scope>
    <source>
        <strain evidence="3">EsbW_18-Q3-R4-48_MAXAC.044</strain>
    </source>
</reference>
<dbReference type="Gene3D" id="3.40.50.2000">
    <property type="entry name" value="Glycogen Phosphorylase B"/>
    <property type="match status" value="2"/>
</dbReference>
<dbReference type="GO" id="GO:0016757">
    <property type="term" value="F:glycosyltransferase activity"/>
    <property type="evidence" value="ECO:0007669"/>
    <property type="project" value="TreeGrafter"/>
</dbReference>
<gene>
    <name evidence="3" type="ORF">IPJ48_15680</name>
</gene>
<keyword evidence="1" id="KW-0808">Transferase</keyword>
<dbReference type="EMBL" id="JADJNC010000030">
    <property type="protein sequence ID" value="MBK7424397.1"/>
    <property type="molecule type" value="Genomic_DNA"/>
</dbReference>
<comment type="caution">
    <text evidence="3">The sequence shown here is derived from an EMBL/GenBank/DDBJ whole genome shotgun (WGS) entry which is preliminary data.</text>
</comment>
<accession>A0A9D7I9Q3</accession>